<dbReference type="AlphaFoldDB" id="A0A814MDU0"/>
<dbReference type="EMBL" id="CAJNOC010006315">
    <property type="protein sequence ID" value="CAF1075197.1"/>
    <property type="molecule type" value="Genomic_DNA"/>
</dbReference>
<dbReference type="Proteomes" id="UP000663879">
    <property type="component" value="Unassembled WGS sequence"/>
</dbReference>
<gene>
    <name evidence="1" type="ORF">OXX778_LOCUS19928</name>
</gene>
<sequence>MVALISANYPNVVINTTLKNELNIMLKNPKQSSTSLFRKLIGNIITENAEWAKRNGKTMFEDYGQEIYAALSIIKNKILPYPLA</sequence>
<protein>
    <submittedName>
        <fullName evidence="1">Uncharacterized protein</fullName>
    </submittedName>
</protein>
<accession>A0A814MDU0</accession>
<evidence type="ECO:0000313" key="1">
    <source>
        <dbReference type="EMBL" id="CAF1075197.1"/>
    </source>
</evidence>
<dbReference type="OrthoDB" id="10466089at2759"/>
<organism evidence="1 2">
    <name type="scientific">Brachionus calyciflorus</name>
    <dbReference type="NCBI Taxonomy" id="104777"/>
    <lineage>
        <taxon>Eukaryota</taxon>
        <taxon>Metazoa</taxon>
        <taxon>Spiralia</taxon>
        <taxon>Gnathifera</taxon>
        <taxon>Rotifera</taxon>
        <taxon>Eurotatoria</taxon>
        <taxon>Monogononta</taxon>
        <taxon>Pseudotrocha</taxon>
        <taxon>Ploima</taxon>
        <taxon>Brachionidae</taxon>
        <taxon>Brachionus</taxon>
    </lineage>
</organism>
<comment type="caution">
    <text evidence="1">The sequence shown here is derived from an EMBL/GenBank/DDBJ whole genome shotgun (WGS) entry which is preliminary data.</text>
</comment>
<evidence type="ECO:0000313" key="2">
    <source>
        <dbReference type="Proteomes" id="UP000663879"/>
    </source>
</evidence>
<keyword evidence="2" id="KW-1185">Reference proteome</keyword>
<proteinExistence type="predicted"/>
<reference evidence="1" key="1">
    <citation type="submission" date="2021-02" db="EMBL/GenBank/DDBJ databases">
        <authorList>
            <person name="Nowell W R."/>
        </authorList>
    </citation>
    <scope>NUCLEOTIDE SEQUENCE</scope>
    <source>
        <strain evidence="1">Ploen Becks lab</strain>
    </source>
</reference>
<name>A0A814MDU0_9BILA</name>